<evidence type="ECO:0000313" key="2">
    <source>
        <dbReference type="Proteomes" id="UP000280228"/>
    </source>
</evidence>
<gene>
    <name evidence="1" type="ORF">EJK53_0592</name>
</gene>
<protein>
    <submittedName>
        <fullName evidence="1">Uncharacterized protein</fullName>
    </submittedName>
</protein>
<organism evidence="1 2">
    <name type="scientific">Moraxella catarrhalis</name>
    <name type="common">Branhamella catarrhalis</name>
    <dbReference type="NCBI Taxonomy" id="480"/>
    <lineage>
        <taxon>Bacteria</taxon>
        <taxon>Pseudomonadati</taxon>
        <taxon>Pseudomonadota</taxon>
        <taxon>Gammaproteobacteria</taxon>
        <taxon>Moraxellales</taxon>
        <taxon>Moraxellaceae</taxon>
        <taxon>Moraxella</taxon>
    </lineage>
</organism>
<sequence>MTYYLVCYLVWVMTLQKQNLKKAIHRFINFWFFDIFSYLH</sequence>
<dbReference type="AlphaFoldDB" id="A0A3S9QEV8"/>
<evidence type="ECO:0000313" key="1">
    <source>
        <dbReference type="EMBL" id="AZQ93279.1"/>
    </source>
</evidence>
<dbReference type="Proteomes" id="UP000280228">
    <property type="component" value="Chromosome"/>
</dbReference>
<name>A0A3S9QEV8_MORCA</name>
<accession>A0A3S9QEV8</accession>
<dbReference type="EMBL" id="CP034662">
    <property type="protein sequence ID" value="AZQ93279.1"/>
    <property type="molecule type" value="Genomic_DNA"/>
</dbReference>
<reference evidence="1 2" key="1">
    <citation type="submission" date="2018-12" db="EMBL/GenBank/DDBJ databases">
        <title>Persistence of Moraxella catarrhalis in Chronic Obstructive Pulmonary Disease and Regulation of the Hag/MID Adhesin.</title>
        <authorList>
            <person name="Murphy T."/>
            <person name="Zhao X."/>
            <person name="Vyas G."/>
            <person name="Aluvathingal J."/>
            <person name="Nadendla S."/>
            <person name="Tallon L."/>
            <person name="Tettelin H."/>
        </authorList>
    </citation>
    <scope>NUCLEOTIDE SEQUENCE [LARGE SCALE GENOMIC DNA]</scope>
    <source>
        <strain evidence="1 2">46P58B1</strain>
    </source>
</reference>
<proteinExistence type="predicted"/>